<evidence type="ECO:0000313" key="8">
    <source>
        <dbReference type="Proteomes" id="UP000027920"/>
    </source>
</evidence>
<dbReference type="GO" id="GO:0016020">
    <property type="term" value="C:membrane"/>
    <property type="evidence" value="ECO:0007669"/>
    <property type="project" value="UniProtKB-SubCell"/>
</dbReference>
<dbReference type="PANTHER" id="PTHR43791:SF52">
    <property type="entry name" value="TRANSPORTER, PUTATIVE (AFU_ORTHOLOGUE AFUA_1G11820)-RELATED"/>
    <property type="match status" value="1"/>
</dbReference>
<sequence length="160" mass="17492">MPIPIYLCAATCTIVVAIISDKIKHRFAFVLLGAIPSVAGYIIMLNMHSVSPITIGWLTNNLGGHYKRSVGIAMQISLANCGGLVASNVVVNSEAPEYPLGFGVGLGFMLLAIFSSIAFLFYLRAENRRRDVGKRDSLLDLPAEELRNLGDDHPSFRYTY</sequence>
<evidence type="ECO:0000313" key="7">
    <source>
        <dbReference type="EMBL" id="KEF60475.1"/>
    </source>
</evidence>
<dbReference type="STRING" id="1182545.A0A072PXZ5"/>
<comment type="caution">
    <text evidence="7">The sequence shown here is derived from an EMBL/GenBank/DDBJ whole genome shotgun (WGS) entry which is preliminary data.</text>
</comment>
<dbReference type="RefSeq" id="XP_013263065.1">
    <property type="nucleotide sequence ID" value="XM_013407611.1"/>
</dbReference>
<name>A0A072PXZ5_9EURO</name>
<dbReference type="InterPro" id="IPR036259">
    <property type="entry name" value="MFS_trans_sf"/>
</dbReference>
<comment type="subcellular location">
    <subcellularLocation>
        <location evidence="1">Membrane</location>
        <topology evidence="1">Multi-pass membrane protein</topology>
    </subcellularLocation>
</comment>
<gene>
    <name evidence="7" type="ORF">A1O9_02036</name>
</gene>
<evidence type="ECO:0000256" key="3">
    <source>
        <dbReference type="ARBA" id="ARBA00022692"/>
    </source>
</evidence>
<proteinExistence type="predicted"/>
<dbReference type="HOGENOM" id="CLU_1652152_0_0_1"/>
<keyword evidence="3 6" id="KW-0812">Transmembrane</keyword>
<dbReference type="AlphaFoldDB" id="A0A072PXZ5"/>
<evidence type="ECO:0000256" key="2">
    <source>
        <dbReference type="ARBA" id="ARBA00022448"/>
    </source>
</evidence>
<evidence type="ECO:0000256" key="4">
    <source>
        <dbReference type="ARBA" id="ARBA00022989"/>
    </source>
</evidence>
<keyword evidence="2" id="KW-0813">Transport</keyword>
<feature type="transmembrane region" description="Helical" evidence="6">
    <location>
        <begin position="69"/>
        <end position="90"/>
    </location>
</feature>
<dbReference type="GeneID" id="25276981"/>
<evidence type="ECO:0000256" key="5">
    <source>
        <dbReference type="ARBA" id="ARBA00023136"/>
    </source>
</evidence>
<dbReference type="SUPFAM" id="SSF103473">
    <property type="entry name" value="MFS general substrate transporter"/>
    <property type="match status" value="1"/>
</dbReference>
<feature type="transmembrane region" description="Helical" evidence="6">
    <location>
        <begin position="27"/>
        <end position="48"/>
    </location>
</feature>
<dbReference type="EMBL" id="AMGV01000002">
    <property type="protein sequence ID" value="KEF60475.1"/>
    <property type="molecule type" value="Genomic_DNA"/>
</dbReference>
<feature type="transmembrane region" description="Helical" evidence="6">
    <location>
        <begin position="102"/>
        <end position="123"/>
    </location>
</feature>
<organism evidence="7 8">
    <name type="scientific">Exophiala aquamarina CBS 119918</name>
    <dbReference type="NCBI Taxonomy" id="1182545"/>
    <lineage>
        <taxon>Eukaryota</taxon>
        <taxon>Fungi</taxon>
        <taxon>Dikarya</taxon>
        <taxon>Ascomycota</taxon>
        <taxon>Pezizomycotina</taxon>
        <taxon>Eurotiomycetes</taxon>
        <taxon>Chaetothyriomycetidae</taxon>
        <taxon>Chaetothyriales</taxon>
        <taxon>Herpotrichiellaceae</taxon>
        <taxon>Exophiala</taxon>
    </lineage>
</organism>
<dbReference type="OrthoDB" id="19923at2759"/>
<dbReference type="PANTHER" id="PTHR43791">
    <property type="entry name" value="PERMEASE-RELATED"/>
    <property type="match status" value="1"/>
</dbReference>
<dbReference type="GO" id="GO:0022857">
    <property type="term" value="F:transmembrane transporter activity"/>
    <property type="evidence" value="ECO:0007669"/>
    <property type="project" value="TreeGrafter"/>
</dbReference>
<evidence type="ECO:0000256" key="1">
    <source>
        <dbReference type="ARBA" id="ARBA00004141"/>
    </source>
</evidence>
<accession>A0A072PXZ5</accession>
<protein>
    <recommendedName>
        <fullName evidence="9">Major facilitator superfamily (MFS) profile domain-containing protein</fullName>
    </recommendedName>
</protein>
<evidence type="ECO:0008006" key="9">
    <source>
        <dbReference type="Google" id="ProtNLM"/>
    </source>
</evidence>
<reference evidence="7 8" key="1">
    <citation type="submission" date="2013-03" db="EMBL/GenBank/DDBJ databases">
        <title>The Genome Sequence of Exophiala aquamarina CBS 119918.</title>
        <authorList>
            <consortium name="The Broad Institute Genomics Platform"/>
            <person name="Cuomo C."/>
            <person name="de Hoog S."/>
            <person name="Gorbushina A."/>
            <person name="Walker B."/>
            <person name="Young S.K."/>
            <person name="Zeng Q."/>
            <person name="Gargeya S."/>
            <person name="Fitzgerald M."/>
            <person name="Haas B."/>
            <person name="Abouelleil A."/>
            <person name="Allen A.W."/>
            <person name="Alvarado L."/>
            <person name="Arachchi H.M."/>
            <person name="Berlin A.M."/>
            <person name="Chapman S.B."/>
            <person name="Gainer-Dewar J."/>
            <person name="Goldberg J."/>
            <person name="Griggs A."/>
            <person name="Gujja S."/>
            <person name="Hansen M."/>
            <person name="Howarth C."/>
            <person name="Imamovic A."/>
            <person name="Ireland A."/>
            <person name="Larimer J."/>
            <person name="McCowan C."/>
            <person name="Murphy C."/>
            <person name="Pearson M."/>
            <person name="Poon T.W."/>
            <person name="Priest M."/>
            <person name="Roberts A."/>
            <person name="Saif S."/>
            <person name="Shea T."/>
            <person name="Sisk P."/>
            <person name="Sykes S."/>
            <person name="Wortman J."/>
            <person name="Nusbaum C."/>
            <person name="Birren B."/>
        </authorList>
    </citation>
    <scope>NUCLEOTIDE SEQUENCE [LARGE SCALE GENOMIC DNA]</scope>
    <source>
        <strain evidence="7 8">CBS 119918</strain>
    </source>
</reference>
<keyword evidence="8" id="KW-1185">Reference proteome</keyword>
<keyword evidence="5 6" id="KW-0472">Membrane</keyword>
<evidence type="ECO:0000256" key="6">
    <source>
        <dbReference type="SAM" id="Phobius"/>
    </source>
</evidence>
<dbReference type="VEuPathDB" id="FungiDB:A1O9_02036"/>
<dbReference type="Proteomes" id="UP000027920">
    <property type="component" value="Unassembled WGS sequence"/>
</dbReference>
<keyword evidence="4 6" id="KW-1133">Transmembrane helix</keyword>